<evidence type="ECO:0000313" key="2">
    <source>
        <dbReference type="Proteomes" id="UP000033066"/>
    </source>
</evidence>
<evidence type="ECO:0000313" key="1">
    <source>
        <dbReference type="EMBL" id="AKB81537.1"/>
    </source>
</evidence>
<protein>
    <submittedName>
        <fullName evidence="1">Uncharacterized protein</fullName>
    </submittedName>
</protein>
<dbReference type="KEGG" id="mbak:MSBR3_0959"/>
<proteinExistence type="predicted"/>
<reference evidence="1" key="1">
    <citation type="submission" date="2014-07" db="EMBL/GenBank/DDBJ databases">
        <title>Methanogenic archaea and the global carbon cycle.</title>
        <authorList>
            <person name="Henriksen J.R."/>
            <person name="Luke J."/>
            <person name="Reinhart S."/>
            <person name="Benedict M.N."/>
            <person name="Youngblut N.D."/>
            <person name="Metcalf M.E."/>
            <person name="Whitaker R.J."/>
            <person name="Metcalf W.W."/>
        </authorList>
    </citation>
    <scope>NUCLEOTIDE SEQUENCE [LARGE SCALE GENOMIC DNA]</scope>
    <source>
        <strain evidence="1">3</strain>
    </source>
</reference>
<dbReference type="Proteomes" id="UP000033066">
    <property type="component" value="Chromosome"/>
</dbReference>
<name>A0A0E3SKP9_METBA</name>
<dbReference type="PATRIC" id="fig|1434107.4.peg.1261"/>
<dbReference type="EMBL" id="CP009517">
    <property type="protein sequence ID" value="AKB81537.1"/>
    <property type="molecule type" value="Genomic_DNA"/>
</dbReference>
<gene>
    <name evidence="1" type="ORF">MSBR3_0959</name>
</gene>
<sequence>MNRKKNLVDILNKREEFEETVGDALKLHDKLLRIGLEEIAEDASNIHDRLLRIKEEKTKKYIGKQFNENKEEGGALLQH</sequence>
<dbReference type="AlphaFoldDB" id="A0A0E3SKP9"/>
<keyword evidence="2" id="KW-1185">Reference proteome</keyword>
<organism evidence="1 2">
    <name type="scientific">Methanosarcina barkeri 3</name>
    <dbReference type="NCBI Taxonomy" id="1434107"/>
    <lineage>
        <taxon>Archaea</taxon>
        <taxon>Methanobacteriati</taxon>
        <taxon>Methanobacteriota</taxon>
        <taxon>Stenosarchaea group</taxon>
        <taxon>Methanomicrobia</taxon>
        <taxon>Methanosarcinales</taxon>
        <taxon>Methanosarcinaceae</taxon>
        <taxon>Methanosarcina</taxon>
    </lineage>
</organism>
<accession>A0A0E3SKP9</accession>
<dbReference type="HOGENOM" id="CLU_2597685_0_0_2"/>